<name>A0A6J5RSL2_9CAUD</name>
<dbReference type="Gene3D" id="2.60.120.260">
    <property type="entry name" value="Galactose-binding domain-like"/>
    <property type="match status" value="1"/>
</dbReference>
<proteinExistence type="predicted"/>
<reference evidence="1" key="1">
    <citation type="submission" date="2020-05" db="EMBL/GenBank/DDBJ databases">
        <authorList>
            <person name="Chiriac C."/>
            <person name="Salcher M."/>
            <person name="Ghai R."/>
            <person name="Kavagutti S V."/>
        </authorList>
    </citation>
    <scope>NUCLEOTIDE SEQUENCE</scope>
</reference>
<sequence>MPSSSGSYSFQSIKAELIIRKAYELIGIPLSMVTSDQYDSAKNAINFILTDWFNQNVNLWTQKNDYINLTAGQSQYSLPSNIQTVTQCFLRNSTRQNVGGTAFSSDGGIAANAFDGNPLTACTQTALNGIIKYSYGANDSGKNQTINLLGIQSNVDRTYTVILEGSFDNINWVNLYSLGSLPFIKGVSQWFSLNNIASYISYRIRETGGATLDIQEIYFNNRIVDTVMTEVSRYEYLSYANKFSIGRPTVYYIDYQQTLNMNIWQRPKPTYNLIYYSGQSLIQTLESYTESVDIPSIFYMPLVYGLAETLANQYAPEKADGLKNRYNEYMDRAVINNTAEVPLSLGVYNG</sequence>
<evidence type="ECO:0000313" key="1">
    <source>
        <dbReference type="EMBL" id="CAB4197247.1"/>
    </source>
</evidence>
<dbReference type="SUPFAM" id="SSF49785">
    <property type="entry name" value="Galactose-binding domain-like"/>
    <property type="match status" value="1"/>
</dbReference>
<dbReference type="EMBL" id="LR797257">
    <property type="protein sequence ID" value="CAB4197247.1"/>
    <property type="molecule type" value="Genomic_DNA"/>
</dbReference>
<organism evidence="1">
    <name type="scientific">uncultured Caudovirales phage</name>
    <dbReference type="NCBI Taxonomy" id="2100421"/>
    <lineage>
        <taxon>Viruses</taxon>
        <taxon>Duplodnaviria</taxon>
        <taxon>Heunggongvirae</taxon>
        <taxon>Uroviricota</taxon>
        <taxon>Caudoviricetes</taxon>
        <taxon>Peduoviridae</taxon>
        <taxon>Maltschvirus</taxon>
        <taxon>Maltschvirus maltsch</taxon>
    </lineage>
</organism>
<dbReference type="InterPro" id="IPR008979">
    <property type="entry name" value="Galactose-bd-like_sf"/>
</dbReference>
<protein>
    <submittedName>
        <fullName evidence="1">Uncharacterized protein</fullName>
    </submittedName>
</protein>
<accession>A0A6J5RSL2</accession>
<gene>
    <name evidence="1" type="ORF">UFOVP1311_3</name>
</gene>